<dbReference type="EMBL" id="QGKL01000026">
    <property type="protein sequence ID" value="PWQ96751.1"/>
    <property type="molecule type" value="Genomic_DNA"/>
</dbReference>
<dbReference type="OrthoDB" id="9810950at2"/>
<reference evidence="2 3" key="1">
    <citation type="submission" date="2018-05" db="EMBL/GenBank/DDBJ databases">
        <title>Leucothrix arctica sp. nov., isolated from Arctic seawater.</title>
        <authorList>
            <person name="Choi A."/>
            <person name="Baek K."/>
        </authorList>
    </citation>
    <scope>NUCLEOTIDE SEQUENCE [LARGE SCALE GENOMIC DNA]</scope>
    <source>
        <strain evidence="2 3">IMCC9719</strain>
    </source>
</reference>
<evidence type="ECO:0000313" key="3">
    <source>
        <dbReference type="Proteomes" id="UP000245506"/>
    </source>
</evidence>
<dbReference type="SUPFAM" id="SSF53756">
    <property type="entry name" value="UDP-Glycosyltransferase/glycogen phosphorylase"/>
    <property type="match status" value="1"/>
</dbReference>
<evidence type="ECO:0000313" key="2">
    <source>
        <dbReference type="EMBL" id="PWQ96751.1"/>
    </source>
</evidence>
<organism evidence="2 3">
    <name type="scientific">Leucothrix arctica</name>
    <dbReference type="NCBI Taxonomy" id="1481894"/>
    <lineage>
        <taxon>Bacteria</taxon>
        <taxon>Pseudomonadati</taxon>
        <taxon>Pseudomonadota</taxon>
        <taxon>Gammaproteobacteria</taxon>
        <taxon>Thiotrichales</taxon>
        <taxon>Thiotrichaceae</taxon>
        <taxon>Leucothrix</taxon>
    </lineage>
</organism>
<comment type="caution">
    <text evidence="2">The sequence shown here is derived from an EMBL/GenBank/DDBJ whole genome shotgun (WGS) entry which is preliminary data.</text>
</comment>
<dbReference type="Gene3D" id="3.40.50.2000">
    <property type="entry name" value="Glycogen Phosphorylase B"/>
    <property type="match status" value="1"/>
</dbReference>
<dbReference type="PANTHER" id="PTHR43025:SF3">
    <property type="entry name" value="MONOGALACTOSYLDIACYLGLYCEROL SYNTHASE 1, CHLOROPLASTIC"/>
    <property type="match status" value="1"/>
</dbReference>
<gene>
    <name evidence="2" type="ORF">DKT75_08245</name>
</gene>
<dbReference type="InterPro" id="IPR050519">
    <property type="entry name" value="Glycosyltransf_28_UgtP"/>
</dbReference>
<feature type="domain" description="Glycosyl transferase family 28 C-terminal" evidence="1">
    <location>
        <begin position="239"/>
        <end position="335"/>
    </location>
</feature>
<dbReference type="Proteomes" id="UP000245506">
    <property type="component" value="Unassembled WGS sequence"/>
</dbReference>
<name>A0A317CFA1_9GAMM</name>
<dbReference type="PANTHER" id="PTHR43025">
    <property type="entry name" value="MONOGALACTOSYLDIACYLGLYCEROL SYNTHASE"/>
    <property type="match status" value="1"/>
</dbReference>
<dbReference type="RefSeq" id="WP_109822949.1">
    <property type="nucleotide sequence ID" value="NZ_QGKL01000026.1"/>
</dbReference>
<dbReference type="AlphaFoldDB" id="A0A317CFA1"/>
<dbReference type="Pfam" id="PF04101">
    <property type="entry name" value="Glyco_tran_28_C"/>
    <property type="match status" value="1"/>
</dbReference>
<sequence length="393" mass="44450">MKKIIILSNESGGGHKQTAKVLAKALQREDRNIRILSTFNELFIDLDVGEKLFGCSGESIYNTVILKKEASPLVYRLFFGTINYLYRIPNQKRLIKRLKDFFNQEKPDLVISVIPIINHEIVTALEEQCPCVIIQTDLFEYEETSRLWAKVIPKEVWFVNNTHPYMLSGTEKGYQQALTYHADTHKVRQLSGTVIDPLFLQPKHLDVMSERQKLGFNMDKPVGMVLYGGYPPERILKLAKALDTLKIDAQLIFICGNNEKLKNQLDQLSTRYKKVVIGFSKEVPYFMSISDFLVGKPGPGTIMESIALGLPSFLDTSHVMPHESNNAPWAEQQNLSQSFKTAQELYDCISTLKTDQDSAKARQAFVNKAVYEVSDLVDEILLASSTDDTSSAS</sequence>
<proteinExistence type="predicted"/>
<protein>
    <recommendedName>
        <fullName evidence="1">Glycosyl transferase family 28 C-terminal domain-containing protein</fullName>
    </recommendedName>
</protein>
<evidence type="ECO:0000259" key="1">
    <source>
        <dbReference type="Pfam" id="PF04101"/>
    </source>
</evidence>
<dbReference type="InterPro" id="IPR007235">
    <property type="entry name" value="Glyco_trans_28_C"/>
</dbReference>
<keyword evidence="3" id="KW-1185">Reference proteome</keyword>
<accession>A0A317CFA1</accession>
<dbReference type="GO" id="GO:0016758">
    <property type="term" value="F:hexosyltransferase activity"/>
    <property type="evidence" value="ECO:0007669"/>
    <property type="project" value="InterPro"/>
</dbReference>